<feature type="transmembrane region" description="Helical" evidence="1">
    <location>
        <begin position="39"/>
        <end position="58"/>
    </location>
</feature>
<proteinExistence type="predicted"/>
<protein>
    <submittedName>
        <fullName evidence="2">Uncharacterized protein</fullName>
    </submittedName>
</protein>
<keyword evidence="1" id="KW-0812">Transmembrane</keyword>
<sequence length="174" mass="16946">MMPPSPSTGHLRGGLVGVLVGVLAVAAHGVAGGGLPSSAELTLVLLVAAAAGCAANVVAAGRGSVLGLLAFGQLAGHSALSGLLGHEHATTAPTAALPTGWMLVAHVVATFTCAALISVAERLYAVASGAVRAVLAAPHPPRVVGSTHWPNPGLPQYRCPPNGAIGPRAPPVPA</sequence>
<reference evidence="2 3" key="1">
    <citation type="submission" date="2021-07" db="EMBL/GenBank/DDBJ databases">
        <title>Whole Genome Sequence of Nocardia Iowensis.</title>
        <authorList>
            <person name="Lamm A."/>
            <person name="Collins-Fairclough A.M."/>
            <person name="Bunk B."/>
            <person name="Sproer C."/>
        </authorList>
    </citation>
    <scope>NUCLEOTIDE SEQUENCE [LARGE SCALE GENOMIC DNA]</scope>
    <source>
        <strain evidence="2 3">NRRL 5646</strain>
    </source>
</reference>
<evidence type="ECO:0000256" key="1">
    <source>
        <dbReference type="SAM" id="Phobius"/>
    </source>
</evidence>
<keyword evidence="1" id="KW-1133">Transmembrane helix</keyword>
<feature type="transmembrane region" description="Helical" evidence="1">
    <location>
        <begin position="96"/>
        <end position="119"/>
    </location>
</feature>
<accession>A0ABX8RPZ9</accession>
<name>A0ABX8RPZ9_NOCIO</name>
<keyword evidence="1" id="KW-0472">Membrane</keyword>
<keyword evidence="3" id="KW-1185">Reference proteome</keyword>
<evidence type="ECO:0000313" key="3">
    <source>
        <dbReference type="Proteomes" id="UP000694257"/>
    </source>
</evidence>
<gene>
    <name evidence="2" type="ORF">KV110_00340</name>
</gene>
<dbReference type="EMBL" id="CP078145">
    <property type="protein sequence ID" value="QXN91704.1"/>
    <property type="molecule type" value="Genomic_DNA"/>
</dbReference>
<organism evidence="2 3">
    <name type="scientific">Nocardia iowensis</name>
    <dbReference type="NCBI Taxonomy" id="204891"/>
    <lineage>
        <taxon>Bacteria</taxon>
        <taxon>Bacillati</taxon>
        <taxon>Actinomycetota</taxon>
        <taxon>Actinomycetes</taxon>
        <taxon>Mycobacteriales</taxon>
        <taxon>Nocardiaceae</taxon>
        <taxon>Nocardia</taxon>
    </lineage>
</organism>
<dbReference type="Proteomes" id="UP000694257">
    <property type="component" value="Chromosome"/>
</dbReference>
<evidence type="ECO:0000313" key="2">
    <source>
        <dbReference type="EMBL" id="QXN91704.1"/>
    </source>
</evidence>
<dbReference type="RefSeq" id="WP_218472554.1">
    <property type="nucleotide sequence ID" value="NZ_BAABJN010000009.1"/>
</dbReference>